<feature type="chain" id="PRO_5011484771" evidence="2">
    <location>
        <begin position="25"/>
        <end position="354"/>
    </location>
</feature>
<dbReference type="Proteomes" id="UP000198539">
    <property type="component" value="Unassembled WGS sequence"/>
</dbReference>
<dbReference type="InterPro" id="IPR052910">
    <property type="entry name" value="ABC-Purine-Binding"/>
</dbReference>
<evidence type="ECO:0000256" key="2">
    <source>
        <dbReference type="SAM" id="SignalP"/>
    </source>
</evidence>
<evidence type="ECO:0000256" key="1">
    <source>
        <dbReference type="ARBA" id="ARBA00022729"/>
    </source>
</evidence>
<feature type="signal peptide" evidence="2">
    <location>
        <begin position="1"/>
        <end position="24"/>
    </location>
</feature>
<gene>
    <name evidence="4" type="ORF">SAMN04488238_105343</name>
</gene>
<dbReference type="RefSeq" id="WP_092889162.1">
    <property type="nucleotide sequence ID" value="NZ_CP061502.1"/>
</dbReference>
<dbReference type="GO" id="GO:0005886">
    <property type="term" value="C:plasma membrane"/>
    <property type="evidence" value="ECO:0007669"/>
    <property type="project" value="InterPro"/>
</dbReference>
<proteinExistence type="predicted"/>
<dbReference type="EMBL" id="FNOM01000005">
    <property type="protein sequence ID" value="SDX15504.1"/>
    <property type="molecule type" value="Genomic_DNA"/>
</dbReference>
<evidence type="ECO:0000313" key="5">
    <source>
        <dbReference type="Proteomes" id="UP000198539"/>
    </source>
</evidence>
<protein>
    <submittedName>
        <fullName evidence="4">Nucleoside-binding protein</fullName>
    </submittedName>
</protein>
<dbReference type="STRING" id="564137.SAMN04488238_105343"/>
<dbReference type="AlphaFoldDB" id="A0A1H2ZFD9"/>
<keyword evidence="5" id="KW-1185">Reference proteome</keyword>
<dbReference type="Pfam" id="PF02608">
    <property type="entry name" value="Bmp"/>
    <property type="match status" value="1"/>
</dbReference>
<keyword evidence="1 2" id="KW-0732">Signal</keyword>
<dbReference type="InterPro" id="IPR003760">
    <property type="entry name" value="PnrA-like"/>
</dbReference>
<dbReference type="CDD" id="cd19963">
    <property type="entry name" value="PBP1_BMP-like"/>
    <property type="match status" value="1"/>
</dbReference>
<dbReference type="OrthoDB" id="9781639at2"/>
<feature type="domain" description="ABC transporter substrate-binding protein PnrA-like" evidence="3">
    <location>
        <begin position="29"/>
        <end position="291"/>
    </location>
</feature>
<dbReference type="Gene3D" id="3.40.50.2300">
    <property type="match status" value="2"/>
</dbReference>
<sequence length="354" mass="38311">MKTSAKSIMLAAALGLGLAGAAQANDPLKIGFVYSSLIGDAGWTYQHDLGRLMLEETFGDQIETAYVESIDGGADAERVVRQFASQGYGLIFGTSFNHMNPVARVAAQFPDIAFEHATGYTQDTNLAIYHTRAYESRYLVGMVAGMMGDSMGVVASYPIPEVLRGINAMTLGALSVNPEFSTKVVWISSWFDPGLERTAADALLDQGVDVLAHFTDSPAVVQAAEDREKYVVALGDMAQYGENSHLTALVYNWAPYYVDRVQKVLDGTWETANTWEGISADMMTIAPYNDAVPQEVRDVVDAKMEEMRAGTFHPFQGPLLAQDGTVKVAEGELPDDGMLLSMDFYVGGVEGSLP</sequence>
<reference evidence="4 5" key="1">
    <citation type="submission" date="2016-10" db="EMBL/GenBank/DDBJ databases">
        <authorList>
            <person name="de Groot N.N."/>
        </authorList>
    </citation>
    <scope>NUCLEOTIDE SEQUENCE [LARGE SCALE GENOMIC DNA]</scope>
    <source>
        <strain evidence="4 5">CGMCC 1.8894</strain>
    </source>
</reference>
<accession>A0A1H2ZFD9</accession>
<dbReference type="PANTHER" id="PTHR43208:SF1">
    <property type="entry name" value="ABC TRANSPORTER SUBSTRATE-BINDING PROTEIN"/>
    <property type="match status" value="1"/>
</dbReference>
<evidence type="ECO:0000313" key="4">
    <source>
        <dbReference type="EMBL" id="SDX15504.1"/>
    </source>
</evidence>
<name>A0A1H2ZFD9_9RHOB</name>
<evidence type="ECO:0000259" key="3">
    <source>
        <dbReference type="Pfam" id="PF02608"/>
    </source>
</evidence>
<dbReference type="PANTHER" id="PTHR43208">
    <property type="entry name" value="ABC TRANSPORTER SUBSTRATE-BINDING PROTEIN"/>
    <property type="match status" value="1"/>
</dbReference>
<organism evidence="4 5">
    <name type="scientific">Roseicitreum antarcticum</name>
    <dbReference type="NCBI Taxonomy" id="564137"/>
    <lineage>
        <taxon>Bacteria</taxon>
        <taxon>Pseudomonadati</taxon>
        <taxon>Pseudomonadota</taxon>
        <taxon>Alphaproteobacteria</taxon>
        <taxon>Rhodobacterales</taxon>
        <taxon>Paracoccaceae</taxon>
        <taxon>Roseicitreum</taxon>
    </lineage>
</organism>